<dbReference type="InterPro" id="IPR032095">
    <property type="entry name" value="Sacchrp_dh-like_C"/>
</dbReference>
<comment type="caution">
    <text evidence="4">The sequence shown here is derived from an EMBL/GenBank/DDBJ whole genome shotgun (WGS) entry which is preliminary data.</text>
</comment>
<dbReference type="PANTHER" id="PTHR11133">
    <property type="entry name" value="SACCHAROPINE DEHYDROGENASE"/>
    <property type="match status" value="1"/>
</dbReference>
<dbReference type="GO" id="GO:0016491">
    <property type="term" value="F:oxidoreductase activity"/>
    <property type="evidence" value="ECO:0007669"/>
    <property type="project" value="UniProtKB-KW"/>
</dbReference>
<dbReference type="InterPro" id="IPR005097">
    <property type="entry name" value="Sacchrp_dh_NADP-bd"/>
</dbReference>
<reference evidence="4 5" key="1">
    <citation type="submission" date="2019-03" db="EMBL/GenBank/DDBJ databases">
        <title>Genomic Encyclopedia of Type Strains, Phase IV (KMG-IV): sequencing the most valuable type-strain genomes for metagenomic binning, comparative biology and taxonomic classification.</title>
        <authorList>
            <person name="Goeker M."/>
        </authorList>
    </citation>
    <scope>NUCLEOTIDE SEQUENCE [LARGE SCALE GENOMIC DNA]</scope>
    <source>
        <strain evidence="4 5">DSM 103792</strain>
    </source>
</reference>
<evidence type="ECO:0000313" key="5">
    <source>
        <dbReference type="Proteomes" id="UP000295375"/>
    </source>
</evidence>
<dbReference type="PANTHER" id="PTHR11133:SF22">
    <property type="entry name" value="ALPHA-AMINOADIPIC SEMIALDEHYDE SYNTHASE, MITOCHONDRIAL"/>
    <property type="match status" value="1"/>
</dbReference>
<dbReference type="SUPFAM" id="SSF51735">
    <property type="entry name" value="NAD(P)-binding Rossmann-fold domains"/>
    <property type="match status" value="1"/>
</dbReference>
<sequence length="359" mass="39272">MAANDFKKVLVLGGGKIGVAITAMLSSTGEYDVTVGDMRAVNFDLPHVKTRIVDASSESSLAEAMKDTDVVINALPFFAAKNVAKAAAIHNVHYFDLTEDVAATNAIREIGKTAETALMPQCGLAPGFIGIAGFDLASQFDKLQDVKMRVGALTRFPTNALKYNLTWSTDGLINEYCEPCDAIINGEYVKVQPLEGLETLMIDGDEFEAFNTSGGLGTLCETLQGKVRNLDYKTMRFPGHNSILKLLINDLRMIDKRDTLKDIFEHALPYTAQDMVVVFVSVTGWKDGKYQQKTFASRIFPKTVAGIEMTAIQLTTAGGICAAMELMREGKLPRKGFVAQEQVKLDDFLANRWGGLYNN</sequence>
<organism evidence="4 5">
    <name type="scientific">Permianibacter aggregans</name>
    <dbReference type="NCBI Taxonomy" id="1510150"/>
    <lineage>
        <taxon>Bacteria</taxon>
        <taxon>Pseudomonadati</taxon>
        <taxon>Pseudomonadota</taxon>
        <taxon>Gammaproteobacteria</taxon>
        <taxon>Pseudomonadales</taxon>
        <taxon>Pseudomonadaceae</taxon>
        <taxon>Permianibacter</taxon>
    </lineage>
</organism>
<evidence type="ECO:0000256" key="1">
    <source>
        <dbReference type="ARBA" id="ARBA00023002"/>
    </source>
</evidence>
<keyword evidence="5" id="KW-1185">Reference proteome</keyword>
<gene>
    <name evidence="4" type="ORF">EV696_104108</name>
</gene>
<dbReference type="AlphaFoldDB" id="A0A4R6V087"/>
<feature type="domain" description="Saccharopine dehydrogenase-like C-terminal" evidence="3">
    <location>
        <begin position="123"/>
        <end position="343"/>
    </location>
</feature>
<dbReference type="InterPro" id="IPR036291">
    <property type="entry name" value="NAD(P)-bd_dom_sf"/>
</dbReference>
<accession>A0A4R6V087</accession>
<dbReference type="Proteomes" id="UP000295375">
    <property type="component" value="Unassembled WGS sequence"/>
</dbReference>
<name>A0A4R6V087_9GAMM</name>
<proteinExistence type="predicted"/>
<keyword evidence="1" id="KW-0560">Oxidoreductase</keyword>
<protein>
    <submittedName>
        <fullName evidence="4">Saccharopine dehydrogenase (NAD+, L-lysine-forming)</fullName>
    </submittedName>
</protein>
<evidence type="ECO:0000259" key="2">
    <source>
        <dbReference type="Pfam" id="PF03435"/>
    </source>
</evidence>
<evidence type="ECO:0000259" key="3">
    <source>
        <dbReference type="Pfam" id="PF16653"/>
    </source>
</evidence>
<dbReference type="SUPFAM" id="SSF55347">
    <property type="entry name" value="Glyceraldehyde-3-phosphate dehydrogenase-like, C-terminal domain"/>
    <property type="match status" value="1"/>
</dbReference>
<dbReference type="EMBL" id="SNYM01000004">
    <property type="protein sequence ID" value="TDQ49404.1"/>
    <property type="molecule type" value="Genomic_DNA"/>
</dbReference>
<dbReference type="InterPro" id="IPR051168">
    <property type="entry name" value="AASS"/>
</dbReference>
<dbReference type="Pfam" id="PF16653">
    <property type="entry name" value="Sacchrp_dh_C"/>
    <property type="match status" value="1"/>
</dbReference>
<dbReference type="Gene3D" id="3.30.360.10">
    <property type="entry name" value="Dihydrodipicolinate Reductase, domain 2"/>
    <property type="match status" value="1"/>
</dbReference>
<dbReference type="Pfam" id="PF03435">
    <property type="entry name" value="Sacchrp_dh_NADP"/>
    <property type="match status" value="1"/>
</dbReference>
<evidence type="ECO:0000313" key="4">
    <source>
        <dbReference type="EMBL" id="TDQ49404.1"/>
    </source>
</evidence>
<dbReference type="OrthoDB" id="9769367at2"/>
<feature type="domain" description="Saccharopine dehydrogenase NADP binding" evidence="2">
    <location>
        <begin position="9"/>
        <end position="106"/>
    </location>
</feature>
<dbReference type="Gene3D" id="3.40.50.720">
    <property type="entry name" value="NAD(P)-binding Rossmann-like Domain"/>
    <property type="match status" value="1"/>
</dbReference>
<dbReference type="RefSeq" id="WP_133588960.1">
    <property type="nucleotide sequence ID" value="NZ_CP037953.1"/>
</dbReference>